<protein>
    <submittedName>
        <fullName evidence="1">Lasso peptide biosynthesis PqqD family chaperone</fullName>
    </submittedName>
</protein>
<dbReference type="AlphaFoldDB" id="A0AAU8K056"/>
<dbReference type="InterPro" id="IPR041881">
    <property type="entry name" value="PqqD_sf"/>
</dbReference>
<proteinExistence type="predicted"/>
<dbReference type="InterPro" id="IPR008792">
    <property type="entry name" value="PQQD"/>
</dbReference>
<sequence length="86" mass="8798">MTVALPRHVLATETESGLVLLDERGGRYWQLNGSGATALRLLLAGTSARDAAEELTRGTTVGPEQAAADIAALLNALGQAGLVVVS</sequence>
<dbReference type="EMBL" id="CP159872">
    <property type="protein sequence ID" value="XCM82021.1"/>
    <property type="molecule type" value="Genomic_DNA"/>
</dbReference>
<name>A0AAU8K056_9ACTN</name>
<dbReference type="RefSeq" id="WP_354642948.1">
    <property type="nucleotide sequence ID" value="NZ_CP159872.1"/>
</dbReference>
<dbReference type="NCBIfam" id="NF033530">
    <property type="entry name" value="lasso_PqqD_Strm"/>
    <property type="match status" value="1"/>
</dbReference>
<dbReference type="Pfam" id="PF05402">
    <property type="entry name" value="PqqD"/>
    <property type="match status" value="1"/>
</dbReference>
<evidence type="ECO:0000313" key="1">
    <source>
        <dbReference type="EMBL" id="XCM82021.1"/>
    </source>
</evidence>
<dbReference type="Gene3D" id="1.10.10.1150">
    <property type="entry name" value="Coenzyme PQQ synthesis protein D (PqqD)"/>
    <property type="match status" value="1"/>
</dbReference>
<accession>A0AAU8K056</accession>
<reference evidence="1" key="1">
    <citation type="submission" date="2024-06" db="EMBL/GenBank/DDBJ databases">
        <title>The genome sequences of Kitasatospora sp. strain HUAS MG31.</title>
        <authorList>
            <person name="Mo P."/>
        </authorList>
    </citation>
    <scope>NUCLEOTIDE SEQUENCE</scope>
    <source>
        <strain evidence="1">HUAS MG31</strain>
    </source>
</reference>
<organism evidence="1">
    <name type="scientific">Kitasatospora camelliae</name>
    <dbReference type="NCBI Taxonomy" id="3156397"/>
    <lineage>
        <taxon>Bacteria</taxon>
        <taxon>Bacillati</taxon>
        <taxon>Actinomycetota</taxon>
        <taxon>Actinomycetes</taxon>
        <taxon>Kitasatosporales</taxon>
        <taxon>Streptomycetaceae</taxon>
        <taxon>Kitasatospora</taxon>
    </lineage>
</organism>
<gene>
    <name evidence="1" type="ORF">ABWK59_25540</name>
</gene>
<dbReference type="KEGG" id="kcm:ABWK59_25540"/>